<accession>A0A2G5U5C6</accession>
<organism evidence="1 2">
    <name type="scientific">Caenorhabditis nigoni</name>
    <dbReference type="NCBI Taxonomy" id="1611254"/>
    <lineage>
        <taxon>Eukaryota</taxon>
        <taxon>Metazoa</taxon>
        <taxon>Ecdysozoa</taxon>
        <taxon>Nematoda</taxon>
        <taxon>Chromadorea</taxon>
        <taxon>Rhabditida</taxon>
        <taxon>Rhabditina</taxon>
        <taxon>Rhabditomorpha</taxon>
        <taxon>Rhabditoidea</taxon>
        <taxon>Rhabditidae</taxon>
        <taxon>Peloderinae</taxon>
        <taxon>Caenorhabditis</taxon>
    </lineage>
</organism>
<sequence>MIGLKNRIAESRESIPKKELRTITSEDWKNQDFDDNFQDLRLRRIGIAGSSERMLVTSCQLQFKFRKPSEFSFDKFWDVTGQQVNMHKMWNIRDRCCWS</sequence>
<protein>
    <submittedName>
        <fullName evidence="1">Uncharacterized protein</fullName>
    </submittedName>
</protein>
<dbReference type="Proteomes" id="UP000230233">
    <property type="component" value="Chromosome IV"/>
</dbReference>
<evidence type="ECO:0000313" key="1">
    <source>
        <dbReference type="EMBL" id="PIC34707.1"/>
    </source>
</evidence>
<dbReference type="EMBL" id="PDUG01000004">
    <property type="protein sequence ID" value="PIC34707.1"/>
    <property type="molecule type" value="Genomic_DNA"/>
</dbReference>
<evidence type="ECO:0000313" key="2">
    <source>
        <dbReference type="Proteomes" id="UP000230233"/>
    </source>
</evidence>
<gene>
    <name evidence="1" type="primary">Cnig_chr_IV.g14281</name>
    <name evidence="1" type="ORF">B9Z55_014281</name>
</gene>
<proteinExistence type="predicted"/>
<dbReference type="AlphaFoldDB" id="A0A2G5U5C6"/>
<reference evidence="2" key="1">
    <citation type="submission" date="2017-10" db="EMBL/GenBank/DDBJ databases">
        <title>Rapid genome shrinkage in a self-fertile nematode reveals novel sperm competition proteins.</title>
        <authorList>
            <person name="Yin D."/>
            <person name="Schwarz E.M."/>
            <person name="Thomas C.G."/>
            <person name="Felde R.L."/>
            <person name="Korf I.F."/>
            <person name="Cutter A.D."/>
            <person name="Schartner C.M."/>
            <person name="Ralston E.J."/>
            <person name="Meyer B.J."/>
            <person name="Haag E.S."/>
        </authorList>
    </citation>
    <scope>NUCLEOTIDE SEQUENCE [LARGE SCALE GENOMIC DNA]</scope>
    <source>
        <strain evidence="2">JU1422</strain>
    </source>
</reference>
<name>A0A2G5U5C6_9PELO</name>
<keyword evidence="2" id="KW-1185">Reference proteome</keyword>
<comment type="caution">
    <text evidence="1">The sequence shown here is derived from an EMBL/GenBank/DDBJ whole genome shotgun (WGS) entry which is preliminary data.</text>
</comment>